<feature type="compositionally biased region" description="Basic and acidic residues" evidence="1">
    <location>
        <begin position="10"/>
        <end position="25"/>
    </location>
</feature>
<protein>
    <submittedName>
        <fullName evidence="2">Uncharacterized protein</fullName>
    </submittedName>
</protein>
<dbReference type="Proteomes" id="UP001432027">
    <property type="component" value="Unassembled WGS sequence"/>
</dbReference>
<name>A0AAV5SLH3_9BILA</name>
<dbReference type="AlphaFoldDB" id="A0AAV5SLH3"/>
<sequence length="297" mass="33873">NPVESNPDSPRNDVESQTKSRPHNHDPGCCCSWTLLCDRLGHRQNPLIQTLRSMKELITRTMHLLAKLKMDLVVDKRTWEEHTQKILGDVSKLIELFDRITNDCNVNPIENAMFRECSKQLSELERVIQQLLKEDKALYWAQQESPTASVKSEAHRRLEDSVKDHIHKNTETLEMMLKFVDSKTQKRWWLRDCINFAQLMMKIALFISASLAVLFPTEQVGSDGKQVGLFPIITLALSIGQGVIEIMDEYFLRQRTPGDNKIVFDTSIATSITASGKRLGDSVMSNQQVSLLNSHAL</sequence>
<organism evidence="2 3">
    <name type="scientific">Pristionchus entomophagus</name>
    <dbReference type="NCBI Taxonomy" id="358040"/>
    <lineage>
        <taxon>Eukaryota</taxon>
        <taxon>Metazoa</taxon>
        <taxon>Ecdysozoa</taxon>
        <taxon>Nematoda</taxon>
        <taxon>Chromadorea</taxon>
        <taxon>Rhabditida</taxon>
        <taxon>Rhabditina</taxon>
        <taxon>Diplogasteromorpha</taxon>
        <taxon>Diplogasteroidea</taxon>
        <taxon>Neodiplogasteridae</taxon>
        <taxon>Pristionchus</taxon>
    </lineage>
</organism>
<evidence type="ECO:0000256" key="1">
    <source>
        <dbReference type="SAM" id="MobiDB-lite"/>
    </source>
</evidence>
<proteinExistence type="predicted"/>
<keyword evidence="3" id="KW-1185">Reference proteome</keyword>
<comment type="caution">
    <text evidence="2">The sequence shown here is derived from an EMBL/GenBank/DDBJ whole genome shotgun (WGS) entry which is preliminary data.</text>
</comment>
<feature type="non-terminal residue" evidence="2">
    <location>
        <position position="1"/>
    </location>
</feature>
<feature type="region of interest" description="Disordered" evidence="1">
    <location>
        <begin position="1"/>
        <end position="25"/>
    </location>
</feature>
<gene>
    <name evidence="2" type="ORF">PENTCL1PPCAC_3160</name>
</gene>
<evidence type="ECO:0000313" key="3">
    <source>
        <dbReference type="Proteomes" id="UP001432027"/>
    </source>
</evidence>
<dbReference type="EMBL" id="BTSX01000001">
    <property type="protein sequence ID" value="GMS80985.1"/>
    <property type="molecule type" value="Genomic_DNA"/>
</dbReference>
<reference evidence="2" key="1">
    <citation type="submission" date="2023-10" db="EMBL/GenBank/DDBJ databases">
        <title>Genome assembly of Pristionchus species.</title>
        <authorList>
            <person name="Yoshida K."/>
            <person name="Sommer R.J."/>
        </authorList>
    </citation>
    <scope>NUCLEOTIDE SEQUENCE</scope>
    <source>
        <strain evidence="2">RS0144</strain>
    </source>
</reference>
<evidence type="ECO:0000313" key="2">
    <source>
        <dbReference type="EMBL" id="GMS80985.1"/>
    </source>
</evidence>
<accession>A0AAV5SLH3</accession>